<name>A0A143PM31_LUTPR</name>
<keyword evidence="7 11" id="KW-0808">Transferase</keyword>
<accession>A0A143PM31</accession>
<proteinExistence type="predicted"/>
<evidence type="ECO:0000256" key="10">
    <source>
        <dbReference type="NCBIfam" id="TIGR00215"/>
    </source>
</evidence>
<comment type="function">
    <text evidence="1">Condensation of UDP-2,3-diacylglucosamine and 2,3-diacylglucosamine-1-phosphate to form lipid A disaccharide, a precursor of lipid A, a phosphorylated glycolipid that anchors the lipopolysaccharide to the outer membrane of the cell.</text>
</comment>
<keyword evidence="12" id="KW-1185">Reference proteome</keyword>
<protein>
    <recommendedName>
        <fullName evidence="3 10">Lipid-A-disaccharide synthase</fullName>
        <ecNumber evidence="2 10">2.4.1.182</ecNumber>
    </recommendedName>
</protein>
<evidence type="ECO:0000313" key="12">
    <source>
        <dbReference type="Proteomes" id="UP000076079"/>
    </source>
</evidence>
<dbReference type="NCBIfam" id="TIGR00215">
    <property type="entry name" value="lpxB"/>
    <property type="match status" value="1"/>
</dbReference>
<keyword evidence="6 11" id="KW-0328">Glycosyltransferase</keyword>
<keyword evidence="5" id="KW-0441">Lipid A biosynthesis</keyword>
<dbReference type="AlphaFoldDB" id="A0A143PM31"/>
<dbReference type="Pfam" id="PF02684">
    <property type="entry name" value="LpxB"/>
    <property type="match status" value="1"/>
</dbReference>
<reference evidence="12" key="2">
    <citation type="submission" date="2016-04" db="EMBL/GenBank/DDBJ databases">
        <title>First Complete Genome Sequence of a Subdivision 6 Acidobacterium.</title>
        <authorList>
            <person name="Huang S."/>
            <person name="Vieira S."/>
            <person name="Bunk B."/>
            <person name="Riedel T."/>
            <person name="Sproeer C."/>
            <person name="Overmann J."/>
        </authorList>
    </citation>
    <scope>NUCLEOTIDE SEQUENCE [LARGE SCALE GENOMIC DNA]</scope>
    <source>
        <strain evidence="12">DSM 100886 HEG_-6_39</strain>
    </source>
</reference>
<dbReference type="SUPFAM" id="SSF53756">
    <property type="entry name" value="UDP-Glycosyltransferase/glycogen phosphorylase"/>
    <property type="match status" value="1"/>
</dbReference>
<dbReference type="STRING" id="1855912.LuPra_02887"/>
<gene>
    <name evidence="11" type="primary">lpxB</name>
    <name evidence="11" type="ORF">LuPra_02887</name>
</gene>
<dbReference type="PANTHER" id="PTHR30372:SF4">
    <property type="entry name" value="LIPID-A-DISACCHARIDE SYNTHASE, MITOCHONDRIAL-RELATED"/>
    <property type="match status" value="1"/>
</dbReference>
<dbReference type="Proteomes" id="UP000076079">
    <property type="component" value="Chromosome"/>
</dbReference>
<evidence type="ECO:0000256" key="3">
    <source>
        <dbReference type="ARBA" id="ARBA00020902"/>
    </source>
</evidence>
<dbReference type="KEGG" id="abac:LuPra_02887"/>
<evidence type="ECO:0000256" key="5">
    <source>
        <dbReference type="ARBA" id="ARBA00022556"/>
    </source>
</evidence>
<organism evidence="11 12">
    <name type="scientific">Luteitalea pratensis</name>
    <dbReference type="NCBI Taxonomy" id="1855912"/>
    <lineage>
        <taxon>Bacteria</taxon>
        <taxon>Pseudomonadati</taxon>
        <taxon>Acidobacteriota</taxon>
        <taxon>Vicinamibacteria</taxon>
        <taxon>Vicinamibacterales</taxon>
        <taxon>Vicinamibacteraceae</taxon>
        <taxon>Luteitalea</taxon>
    </lineage>
</organism>
<dbReference type="EC" id="2.4.1.182" evidence="2 10"/>
<evidence type="ECO:0000256" key="6">
    <source>
        <dbReference type="ARBA" id="ARBA00022676"/>
    </source>
</evidence>
<keyword evidence="4" id="KW-0444">Lipid biosynthesis</keyword>
<evidence type="ECO:0000256" key="1">
    <source>
        <dbReference type="ARBA" id="ARBA00002056"/>
    </source>
</evidence>
<reference evidence="11 12" key="1">
    <citation type="journal article" date="2016" name="Genome Announc.">
        <title>First Complete Genome Sequence of a Subdivision 6 Acidobacterium Strain.</title>
        <authorList>
            <person name="Huang S."/>
            <person name="Vieira S."/>
            <person name="Bunk B."/>
            <person name="Riedel T."/>
            <person name="Sproer C."/>
            <person name="Overmann J."/>
        </authorList>
    </citation>
    <scope>NUCLEOTIDE SEQUENCE [LARGE SCALE GENOMIC DNA]</scope>
    <source>
        <strain evidence="12">DSM 100886 HEG_-6_39</strain>
    </source>
</reference>
<evidence type="ECO:0000256" key="8">
    <source>
        <dbReference type="ARBA" id="ARBA00023098"/>
    </source>
</evidence>
<dbReference type="Gene3D" id="3.40.50.2000">
    <property type="entry name" value="Glycogen Phosphorylase B"/>
    <property type="match status" value="1"/>
</dbReference>
<evidence type="ECO:0000256" key="2">
    <source>
        <dbReference type="ARBA" id="ARBA00012687"/>
    </source>
</evidence>
<dbReference type="GO" id="GO:0016020">
    <property type="term" value="C:membrane"/>
    <property type="evidence" value="ECO:0007669"/>
    <property type="project" value="GOC"/>
</dbReference>
<dbReference type="GO" id="GO:0008915">
    <property type="term" value="F:lipid-A-disaccharide synthase activity"/>
    <property type="evidence" value="ECO:0007669"/>
    <property type="project" value="UniProtKB-UniRule"/>
</dbReference>
<dbReference type="RefSeq" id="WP_234800936.1">
    <property type="nucleotide sequence ID" value="NZ_CP015136.1"/>
</dbReference>
<dbReference type="GO" id="GO:0005543">
    <property type="term" value="F:phospholipid binding"/>
    <property type="evidence" value="ECO:0007669"/>
    <property type="project" value="TreeGrafter"/>
</dbReference>
<dbReference type="GO" id="GO:0009245">
    <property type="term" value="P:lipid A biosynthetic process"/>
    <property type="evidence" value="ECO:0007669"/>
    <property type="project" value="UniProtKB-UniRule"/>
</dbReference>
<evidence type="ECO:0000256" key="4">
    <source>
        <dbReference type="ARBA" id="ARBA00022516"/>
    </source>
</evidence>
<evidence type="ECO:0000256" key="9">
    <source>
        <dbReference type="ARBA" id="ARBA00048975"/>
    </source>
</evidence>
<keyword evidence="8" id="KW-0443">Lipid metabolism</keyword>
<sequence>MISCGEPSGDLYAGALATALRRQQPDVDVFGFGGPRLAGAGGRLLGSYEGLAVTGLFEVLRTLPRTWRMYRHLVAEAERQRPDVFVAIDFADFNFRLGQALHARGIPVVYYIGPQLWAWRPGRMQVIKRFADRVLVIFPFEQSLYERAGVPAEFVGHPLIDMIDRHAPRATILTRHGLSQAAPTVALLPGSRHNEVASTLPTMLEACVRMRSEEPDLQFLIARAPGLHAHHFEAVLRSHLPIGVHEGDTDAVLAASDLVITASGTATVQTALHGKPMVIVYRLSPLTYRLGRPFVKVDTFGMVNLIAGRRIVPELIQADFTAQRVSEEALRFLRDHAYADRVRAELARVVQALGGPGASDRAATAVLALAAAHASTPNARD</sequence>
<dbReference type="PATRIC" id="fig|1813736.3.peg.3077"/>
<dbReference type="InterPro" id="IPR003835">
    <property type="entry name" value="Glyco_trans_19"/>
</dbReference>
<evidence type="ECO:0000256" key="7">
    <source>
        <dbReference type="ARBA" id="ARBA00022679"/>
    </source>
</evidence>
<dbReference type="PANTHER" id="PTHR30372">
    <property type="entry name" value="LIPID-A-DISACCHARIDE SYNTHASE"/>
    <property type="match status" value="1"/>
</dbReference>
<comment type="catalytic activity">
    <reaction evidence="9">
        <text>a lipid X + a UDP-2-N,3-O-bis[(3R)-3-hydroxyacyl]-alpha-D-glucosamine = a lipid A disaccharide + UDP + H(+)</text>
        <dbReference type="Rhea" id="RHEA:67828"/>
        <dbReference type="ChEBI" id="CHEBI:15378"/>
        <dbReference type="ChEBI" id="CHEBI:58223"/>
        <dbReference type="ChEBI" id="CHEBI:137748"/>
        <dbReference type="ChEBI" id="CHEBI:176338"/>
        <dbReference type="ChEBI" id="CHEBI:176343"/>
        <dbReference type="EC" id="2.4.1.182"/>
    </reaction>
</comment>
<evidence type="ECO:0000313" key="11">
    <source>
        <dbReference type="EMBL" id="AMY09665.1"/>
    </source>
</evidence>
<dbReference type="EMBL" id="CP015136">
    <property type="protein sequence ID" value="AMY09665.1"/>
    <property type="molecule type" value="Genomic_DNA"/>
</dbReference>